<feature type="compositionally biased region" description="Low complexity" evidence="3">
    <location>
        <begin position="131"/>
        <end position="147"/>
    </location>
</feature>
<sequence>MHVVDGIPLNATFFRAGNNPYLGLVDPYSLEEIDVIRGASSVIYGSDALGGVISMVTALPGYALSEGGVARARAFQSFSTNPLGAASRISIEHSATRWTAHLGFTYYRAGDIRPGEGVASPNPEAYWNLERAPASSRAPRSRGSTTAPTPLPPEASSGS</sequence>
<dbReference type="GO" id="GO:0009279">
    <property type="term" value="C:cell outer membrane"/>
    <property type="evidence" value="ECO:0007669"/>
    <property type="project" value="UniProtKB-SubCell"/>
</dbReference>
<comment type="similarity">
    <text evidence="2">Belongs to the TonB-dependent receptor family.</text>
</comment>
<evidence type="ECO:0000256" key="2">
    <source>
        <dbReference type="PROSITE-ProRule" id="PRU01360"/>
    </source>
</evidence>
<dbReference type="GO" id="GO:0015344">
    <property type="term" value="F:siderophore uptake transmembrane transporter activity"/>
    <property type="evidence" value="ECO:0007669"/>
    <property type="project" value="TreeGrafter"/>
</dbReference>
<dbReference type="InterPro" id="IPR037066">
    <property type="entry name" value="Plug_dom_sf"/>
</dbReference>
<dbReference type="InterPro" id="IPR039426">
    <property type="entry name" value="TonB-dep_rcpt-like"/>
</dbReference>
<dbReference type="PROSITE" id="PS52016">
    <property type="entry name" value="TONB_DEPENDENT_REC_3"/>
    <property type="match status" value="1"/>
</dbReference>
<dbReference type="PANTHER" id="PTHR30069:SF29">
    <property type="entry name" value="HEMOGLOBIN AND HEMOGLOBIN-HAPTOGLOBIN-BINDING PROTEIN 1-RELATED"/>
    <property type="match status" value="1"/>
</dbReference>
<dbReference type="Proteomes" id="UP000075604">
    <property type="component" value="Unassembled WGS sequence"/>
</dbReference>
<name>A0A150PA37_SORCE</name>
<feature type="domain" description="TonB-dependent receptor plug" evidence="4">
    <location>
        <begin position="3"/>
        <end position="52"/>
    </location>
</feature>
<keyword evidence="2" id="KW-0998">Cell outer membrane</keyword>
<dbReference type="AlphaFoldDB" id="A0A150PA37"/>
<evidence type="ECO:0000313" key="5">
    <source>
        <dbReference type="EMBL" id="KYF52547.1"/>
    </source>
</evidence>
<keyword evidence="2" id="KW-0812">Transmembrane</keyword>
<keyword evidence="2" id="KW-0813">Transport</keyword>
<evidence type="ECO:0000259" key="4">
    <source>
        <dbReference type="Pfam" id="PF07715"/>
    </source>
</evidence>
<evidence type="ECO:0000256" key="1">
    <source>
        <dbReference type="ARBA" id="ARBA00022729"/>
    </source>
</evidence>
<accession>A0A150PA37</accession>
<dbReference type="GO" id="GO:0044718">
    <property type="term" value="P:siderophore transmembrane transport"/>
    <property type="evidence" value="ECO:0007669"/>
    <property type="project" value="TreeGrafter"/>
</dbReference>
<gene>
    <name evidence="5" type="ORF">BE04_11225</name>
</gene>
<dbReference type="Pfam" id="PF07715">
    <property type="entry name" value="Plug"/>
    <property type="match status" value="1"/>
</dbReference>
<keyword evidence="2" id="KW-1134">Transmembrane beta strand</keyword>
<dbReference type="SUPFAM" id="SSF56935">
    <property type="entry name" value="Porins"/>
    <property type="match status" value="1"/>
</dbReference>
<keyword evidence="1" id="KW-0732">Signal</keyword>
<comment type="subcellular location">
    <subcellularLocation>
        <location evidence="2">Cell outer membrane</location>
        <topology evidence="2">Multi-pass membrane protein</topology>
    </subcellularLocation>
</comment>
<dbReference type="Gene3D" id="2.170.130.10">
    <property type="entry name" value="TonB-dependent receptor, plug domain"/>
    <property type="match status" value="1"/>
</dbReference>
<proteinExistence type="inferred from homology"/>
<feature type="region of interest" description="Disordered" evidence="3">
    <location>
        <begin position="120"/>
        <end position="159"/>
    </location>
</feature>
<dbReference type="PANTHER" id="PTHR30069">
    <property type="entry name" value="TONB-DEPENDENT OUTER MEMBRANE RECEPTOR"/>
    <property type="match status" value="1"/>
</dbReference>
<protein>
    <recommendedName>
        <fullName evidence="4">TonB-dependent receptor plug domain-containing protein</fullName>
    </recommendedName>
</protein>
<dbReference type="InterPro" id="IPR012910">
    <property type="entry name" value="Plug_dom"/>
</dbReference>
<keyword evidence="2" id="KW-0472">Membrane</keyword>
<organism evidence="5 6">
    <name type="scientific">Sorangium cellulosum</name>
    <name type="common">Polyangium cellulosum</name>
    <dbReference type="NCBI Taxonomy" id="56"/>
    <lineage>
        <taxon>Bacteria</taxon>
        <taxon>Pseudomonadati</taxon>
        <taxon>Myxococcota</taxon>
        <taxon>Polyangia</taxon>
        <taxon>Polyangiales</taxon>
        <taxon>Polyangiaceae</taxon>
        <taxon>Sorangium</taxon>
    </lineage>
</organism>
<reference evidence="5 6" key="1">
    <citation type="submission" date="2014-02" db="EMBL/GenBank/DDBJ databases">
        <title>The small core and large imbalanced accessory genome model reveals a collaborative survival strategy of Sorangium cellulosum strains in nature.</title>
        <authorList>
            <person name="Han K."/>
            <person name="Peng R."/>
            <person name="Blom J."/>
            <person name="Li Y.-Z."/>
        </authorList>
    </citation>
    <scope>NUCLEOTIDE SEQUENCE [LARGE SCALE GENOMIC DNA]</scope>
    <source>
        <strain evidence="5 6">So0157-18</strain>
    </source>
</reference>
<dbReference type="EMBL" id="JELX01003330">
    <property type="protein sequence ID" value="KYF52547.1"/>
    <property type="molecule type" value="Genomic_DNA"/>
</dbReference>
<evidence type="ECO:0000256" key="3">
    <source>
        <dbReference type="SAM" id="MobiDB-lite"/>
    </source>
</evidence>
<comment type="caution">
    <text evidence="5">The sequence shown here is derived from an EMBL/GenBank/DDBJ whole genome shotgun (WGS) entry which is preliminary data.</text>
</comment>
<evidence type="ECO:0000313" key="6">
    <source>
        <dbReference type="Proteomes" id="UP000075604"/>
    </source>
</evidence>